<proteinExistence type="predicted"/>
<dbReference type="PATRIC" id="fig|433924.3.peg.2653"/>
<dbReference type="InterPro" id="IPR005471">
    <property type="entry name" value="Tscrpt_reg_IclR_N"/>
</dbReference>
<dbReference type="Pfam" id="PF01614">
    <property type="entry name" value="IclR_C"/>
    <property type="match status" value="1"/>
</dbReference>
<dbReference type="PROSITE" id="PS51078">
    <property type="entry name" value="ICLR_ED"/>
    <property type="match status" value="1"/>
</dbReference>
<dbReference type="GO" id="GO:0003677">
    <property type="term" value="F:DNA binding"/>
    <property type="evidence" value="ECO:0007669"/>
    <property type="project" value="UniProtKB-KW"/>
</dbReference>
<evidence type="ECO:0000256" key="4">
    <source>
        <dbReference type="SAM" id="MobiDB-lite"/>
    </source>
</evidence>
<dbReference type="Gene3D" id="1.10.10.10">
    <property type="entry name" value="Winged helix-like DNA-binding domain superfamily/Winged helix DNA-binding domain"/>
    <property type="match status" value="1"/>
</dbReference>
<dbReference type="PANTHER" id="PTHR30136">
    <property type="entry name" value="HELIX-TURN-HELIX TRANSCRIPTIONAL REGULATOR, ICLR FAMILY"/>
    <property type="match status" value="1"/>
</dbReference>
<dbReference type="OrthoDB" id="8524622at2"/>
<dbReference type="Gene3D" id="3.30.450.40">
    <property type="match status" value="1"/>
</dbReference>
<evidence type="ECO:0000313" key="8">
    <source>
        <dbReference type="Proteomes" id="UP000072741"/>
    </source>
</evidence>
<dbReference type="PANTHER" id="PTHR30136:SF8">
    <property type="entry name" value="TRANSCRIPTIONAL REGULATORY PROTEIN"/>
    <property type="match status" value="1"/>
</dbReference>
<evidence type="ECO:0000313" key="7">
    <source>
        <dbReference type="EMBL" id="KTT25885.1"/>
    </source>
</evidence>
<dbReference type="InterPro" id="IPR029016">
    <property type="entry name" value="GAF-like_dom_sf"/>
</dbReference>
<protein>
    <submittedName>
        <fullName evidence="7">IclR family transcriptional regulator</fullName>
    </submittedName>
</protein>
<evidence type="ECO:0000259" key="6">
    <source>
        <dbReference type="PROSITE" id="PS51078"/>
    </source>
</evidence>
<feature type="compositionally biased region" description="Low complexity" evidence="4">
    <location>
        <begin position="265"/>
        <end position="281"/>
    </location>
</feature>
<feature type="region of interest" description="Disordered" evidence="4">
    <location>
        <begin position="262"/>
        <end position="296"/>
    </location>
</feature>
<dbReference type="Pfam" id="PF09339">
    <property type="entry name" value="HTH_IclR"/>
    <property type="match status" value="1"/>
</dbReference>
<dbReference type="RefSeq" id="WP_058640710.1">
    <property type="nucleotide sequence ID" value="NZ_LDSL01000030.1"/>
</dbReference>
<comment type="caution">
    <text evidence="7">The sequence shown here is derived from an EMBL/GenBank/DDBJ whole genome shotgun (WGS) entry which is preliminary data.</text>
</comment>
<sequence>MPRRTSSSPAAGADGHVHSAPEPVSTRARERRQRVQSAETGMAVLKGLARLGGRASLTALATHMGESPAKVHRYLASLVEEELVTQDSGSQHYHLGPAAIQIGVAAMRQADPLRLAEPALVRLRESLEVTCFLAVMGNKGPTIVRFEEPGLPITVNVRVGSVLPLLWSATGRAFLGWLGDETRVRALADEELAAAGAARRASLDGAAPIDRLCAAVRAAGCAWVRDTNLPGISAIAAPLFDHAGRVRAVITALGATGGFDPDPDGAIGRAVRQAAQAASRQLGEERPPPARPSTPA</sequence>
<evidence type="ECO:0000259" key="5">
    <source>
        <dbReference type="PROSITE" id="PS51077"/>
    </source>
</evidence>
<dbReference type="SUPFAM" id="SSF46785">
    <property type="entry name" value="Winged helix' DNA-binding domain"/>
    <property type="match status" value="1"/>
</dbReference>
<gene>
    <name evidence="7" type="ORF">NS331_03975</name>
</gene>
<dbReference type="Proteomes" id="UP000072741">
    <property type="component" value="Unassembled WGS sequence"/>
</dbReference>
<accession>A0A147H7M2</accession>
<dbReference type="EMBL" id="LDSL01000030">
    <property type="protein sequence ID" value="KTT25885.1"/>
    <property type="molecule type" value="Genomic_DNA"/>
</dbReference>
<evidence type="ECO:0000256" key="3">
    <source>
        <dbReference type="ARBA" id="ARBA00023163"/>
    </source>
</evidence>
<keyword evidence="1" id="KW-0805">Transcription regulation</keyword>
<keyword evidence="2" id="KW-0238">DNA-binding</keyword>
<name>A0A147H7M2_9BURK</name>
<feature type="domain" description="IclR-ED" evidence="6">
    <location>
        <begin position="98"/>
        <end position="284"/>
    </location>
</feature>
<dbReference type="GO" id="GO:0003700">
    <property type="term" value="F:DNA-binding transcription factor activity"/>
    <property type="evidence" value="ECO:0007669"/>
    <property type="project" value="TreeGrafter"/>
</dbReference>
<dbReference type="SMART" id="SM00346">
    <property type="entry name" value="HTH_ICLR"/>
    <property type="match status" value="1"/>
</dbReference>
<dbReference type="SUPFAM" id="SSF55781">
    <property type="entry name" value="GAF domain-like"/>
    <property type="match status" value="1"/>
</dbReference>
<keyword evidence="3" id="KW-0804">Transcription</keyword>
<feature type="domain" description="HTH iclR-type" evidence="5">
    <location>
        <begin position="35"/>
        <end position="97"/>
    </location>
</feature>
<dbReference type="InterPro" id="IPR050707">
    <property type="entry name" value="HTH_MetabolicPath_Reg"/>
</dbReference>
<organism evidence="7 8">
    <name type="scientific">Pseudacidovorax intermedius</name>
    <dbReference type="NCBI Taxonomy" id="433924"/>
    <lineage>
        <taxon>Bacteria</taxon>
        <taxon>Pseudomonadati</taxon>
        <taxon>Pseudomonadota</taxon>
        <taxon>Betaproteobacteria</taxon>
        <taxon>Burkholderiales</taxon>
        <taxon>Comamonadaceae</taxon>
        <taxon>Pseudacidovorax</taxon>
    </lineage>
</organism>
<reference evidence="7 8" key="1">
    <citation type="journal article" date="2016" name="Front. Microbiol.">
        <title>Genomic Resource of Rice Seed Associated Bacteria.</title>
        <authorList>
            <person name="Midha S."/>
            <person name="Bansal K."/>
            <person name="Sharma S."/>
            <person name="Kumar N."/>
            <person name="Patil P.P."/>
            <person name="Chaudhry V."/>
            <person name="Patil P.B."/>
        </authorList>
    </citation>
    <scope>NUCLEOTIDE SEQUENCE [LARGE SCALE GENOMIC DNA]</scope>
    <source>
        <strain evidence="7 8">NS331</strain>
    </source>
</reference>
<keyword evidence="8" id="KW-1185">Reference proteome</keyword>
<dbReference type="InterPro" id="IPR014757">
    <property type="entry name" value="Tscrpt_reg_IclR_C"/>
</dbReference>
<dbReference type="InterPro" id="IPR036390">
    <property type="entry name" value="WH_DNA-bd_sf"/>
</dbReference>
<evidence type="ECO:0000256" key="2">
    <source>
        <dbReference type="ARBA" id="ARBA00023125"/>
    </source>
</evidence>
<dbReference type="AlphaFoldDB" id="A0A147H7M2"/>
<evidence type="ECO:0000256" key="1">
    <source>
        <dbReference type="ARBA" id="ARBA00023015"/>
    </source>
</evidence>
<dbReference type="InterPro" id="IPR036388">
    <property type="entry name" value="WH-like_DNA-bd_sf"/>
</dbReference>
<dbReference type="GO" id="GO:0045892">
    <property type="term" value="P:negative regulation of DNA-templated transcription"/>
    <property type="evidence" value="ECO:0007669"/>
    <property type="project" value="TreeGrafter"/>
</dbReference>
<feature type="region of interest" description="Disordered" evidence="4">
    <location>
        <begin position="1"/>
        <end position="39"/>
    </location>
</feature>
<dbReference type="PROSITE" id="PS51077">
    <property type="entry name" value="HTH_ICLR"/>
    <property type="match status" value="1"/>
</dbReference>